<dbReference type="EMBL" id="QLSZ01000008">
    <property type="protein sequence ID" value="RAR71369.1"/>
    <property type="molecule type" value="Genomic_DNA"/>
</dbReference>
<accession>A0A328YBQ4</accession>
<dbReference type="AlphaFoldDB" id="A0A328YBQ4"/>
<organism evidence="1 2">
    <name type="scientific">Flavobacterium aciduliphilum</name>
    <dbReference type="NCBI Taxonomy" id="1101402"/>
    <lineage>
        <taxon>Bacteria</taxon>
        <taxon>Pseudomonadati</taxon>
        <taxon>Bacteroidota</taxon>
        <taxon>Flavobacteriia</taxon>
        <taxon>Flavobacteriales</taxon>
        <taxon>Flavobacteriaceae</taxon>
        <taxon>Flavobacterium</taxon>
    </lineage>
</organism>
<comment type="caution">
    <text evidence="1">The sequence shown here is derived from an EMBL/GenBank/DDBJ whole genome shotgun (WGS) entry which is preliminary data.</text>
</comment>
<evidence type="ECO:0008006" key="3">
    <source>
        <dbReference type="Google" id="ProtNLM"/>
    </source>
</evidence>
<dbReference type="RefSeq" id="WP_146739558.1">
    <property type="nucleotide sequence ID" value="NZ_QLSZ01000008.1"/>
</dbReference>
<gene>
    <name evidence="1" type="ORF">CLV55_108106</name>
</gene>
<evidence type="ECO:0000313" key="1">
    <source>
        <dbReference type="EMBL" id="RAR71369.1"/>
    </source>
</evidence>
<name>A0A328YBQ4_9FLAO</name>
<protein>
    <recommendedName>
        <fullName evidence="3">ParE-like toxin of type II ParDE toxin-antitoxin system</fullName>
    </recommendedName>
</protein>
<keyword evidence="2" id="KW-1185">Reference proteome</keyword>
<proteinExistence type="predicted"/>
<dbReference type="OrthoDB" id="595476at2"/>
<sequence length="105" mass="12592">MIYTIIADPKVKEDLKEARDFLNSRRNGFGKKFLSEYKATLKHIQKSPIFQIRYDDIHCLPMKTFKYMIHFKVNEINKTIHIYAVLSTYLNPDKNWIKRGDVLRK</sequence>
<evidence type="ECO:0000313" key="2">
    <source>
        <dbReference type="Proteomes" id="UP000248840"/>
    </source>
</evidence>
<reference evidence="1 2" key="1">
    <citation type="submission" date="2018-06" db="EMBL/GenBank/DDBJ databases">
        <title>Genomic Encyclopedia of Archaeal and Bacterial Type Strains, Phase II (KMG-II): from individual species to whole genera.</title>
        <authorList>
            <person name="Goeker M."/>
        </authorList>
    </citation>
    <scope>NUCLEOTIDE SEQUENCE [LARGE SCALE GENOMIC DNA]</scope>
    <source>
        <strain evidence="1 2">DSM 25663</strain>
    </source>
</reference>
<dbReference type="Proteomes" id="UP000248840">
    <property type="component" value="Unassembled WGS sequence"/>
</dbReference>